<proteinExistence type="predicted"/>
<evidence type="ECO:0000256" key="2">
    <source>
        <dbReference type="SAM" id="Phobius"/>
    </source>
</evidence>
<protein>
    <submittedName>
        <fullName evidence="3">Uncharacterized protein</fullName>
    </submittedName>
</protein>
<dbReference type="GeneID" id="56474150"/>
<accession>A0A223EIW2</accession>
<evidence type="ECO:0000256" key="1">
    <source>
        <dbReference type="SAM" id="Coils"/>
    </source>
</evidence>
<feature type="transmembrane region" description="Helical" evidence="2">
    <location>
        <begin position="6"/>
        <end position="23"/>
    </location>
</feature>
<gene>
    <name evidence="3" type="ORF">BS1321_15420</name>
</gene>
<reference evidence="3 4" key="1">
    <citation type="submission" date="2016-10" db="EMBL/GenBank/DDBJ databases">
        <title>The whole genome sequencing and assembly of Bacillus simplex DSM 1321 strain.</title>
        <authorList>
            <person name="Park M.-K."/>
            <person name="Lee Y.-J."/>
            <person name="Yi H."/>
            <person name="Bahn Y.-S."/>
            <person name="Kim J.F."/>
            <person name="Lee D.-W."/>
        </authorList>
    </citation>
    <scope>NUCLEOTIDE SEQUENCE [LARGE SCALE GENOMIC DNA]</scope>
    <source>
        <strain evidence="3 4">DSM 1321</strain>
    </source>
</reference>
<dbReference type="RefSeq" id="WP_063234929.1">
    <property type="nucleotide sequence ID" value="NZ_BCVO01000018.1"/>
</dbReference>
<evidence type="ECO:0000313" key="4">
    <source>
        <dbReference type="Proteomes" id="UP000214618"/>
    </source>
</evidence>
<dbReference type="OrthoDB" id="2390171at2"/>
<keyword evidence="2" id="KW-1133">Transmembrane helix</keyword>
<keyword evidence="1" id="KW-0175">Coiled coil</keyword>
<dbReference type="Proteomes" id="UP000214618">
    <property type="component" value="Chromosome"/>
</dbReference>
<evidence type="ECO:0000313" key="3">
    <source>
        <dbReference type="EMBL" id="ASS95176.1"/>
    </source>
</evidence>
<dbReference type="AlphaFoldDB" id="A0A223EIW2"/>
<dbReference type="EMBL" id="CP017704">
    <property type="protein sequence ID" value="ASS95176.1"/>
    <property type="molecule type" value="Genomic_DNA"/>
</dbReference>
<feature type="coiled-coil region" evidence="1">
    <location>
        <begin position="26"/>
        <end position="60"/>
    </location>
</feature>
<name>A0A223EIW2_9BACI</name>
<keyword evidence="2" id="KW-0812">Transmembrane</keyword>
<keyword evidence="2" id="KW-0472">Membrane</keyword>
<sequence length="74" mass="8884">MFGIITVVLIFSIPIIGILTSHFEKQSKIKHNMLKVELELEKLKHENFLMETEKMRLELDQMKFDQKRDEPRLL</sequence>
<organism evidence="3 4">
    <name type="scientific">Peribacillus simplex NBRC 15720 = DSM 1321</name>
    <dbReference type="NCBI Taxonomy" id="1349754"/>
    <lineage>
        <taxon>Bacteria</taxon>
        <taxon>Bacillati</taxon>
        <taxon>Bacillota</taxon>
        <taxon>Bacilli</taxon>
        <taxon>Bacillales</taxon>
        <taxon>Bacillaceae</taxon>
        <taxon>Peribacillus</taxon>
    </lineage>
</organism>